<evidence type="ECO:0008006" key="5">
    <source>
        <dbReference type="Google" id="ProtNLM"/>
    </source>
</evidence>
<keyword evidence="4" id="KW-1185">Reference proteome</keyword>
<dbReference type="OrthoDB" id="5973539at2759"/>
<evidence type="ECO:0000313" key="3">
    <source>
        <dbReference type="EMBL" id="KXS17322.1"/>
    </source>
</evidence>
<dbReference type="PANTHER" id="PTHR10067">
    <property type="entry name" value="PHOSPHATIDYLSERINE DECARBOXYLASE"/>
    <property type="match status" value="1"/>
</dbReference>
<name>A0A139AKK4_GONPJ</name>
<evidence type="ECO:0000256" key="2">
    <source>
        <dbReference type="ARBA" id="ARBA00023239"/>
    </source>
</evidence>
<protein>
    <recommendedName>
        <fullName evidence="5">Phosphatidylserine decarboxylase</fullName>
    </recommendedName>
</protein>
<dbReference type="EMBL" id="KQ965747">
    <property type="protein sequence ID" value="KXS17322.1"/>
    <property type="molecule type" value="Genomic_DNA"/>
</dbReference>
<evidence type="ECO:0000256" key="1">
    <source>
        <dbReference type="ARBA" id="ARBA00022793"/>
    </source>
</evidence>
<dbReference type="AlphaFoldDB" id="A0A139AKK4"/>
<dbReference type="GO" id="GO:0004609">
    <property type="term" value="F:phosphatidylserine decarboxylase activity"/>
    <property type="evidence" value="ECO:0007669"/>
    <property type="project" value="InterPro"/>
</dbReference>
<organism evidence="3 4">
    <name type="scientific">Gonapodya prolifera (strain JEL478)</name>
    <name type="common">Monoblepharis prolifera</name>
    <dbReference type="NCBI Taxonomy" id="1344416"/>
    <lineage>
        <taxon>Eukaryota</taxon>
        <taxon>Fungi</taxon>
        <taxon>Fungi incertae sedis</taxon>
        <taxon>Chytridiomycota</taxon>
        <taxon>Chytridiomycota incertae sedis</taxon>
        <taxon>Monoblepharidomycetes</taxon>
        <taxon>Monoblepharidales</taxon>
        <taxon>Gonapodyaceae</taxon>
        <taxon>Gonapodya</taxon>
    </lineage>
</organism>
<dbReference type="Pfam" id="PF02666">
    <property type="entry name" value="PS_Dcarbxylase"/>
    <property type="match status" value="1"/>
</dbReference>
<reference evidence="3 4" key="1">
    <citation type="journal article" date="2015" name="Genome Biol. Evol.">
        <title>Phylogenomic analyses indicate that early fungi evolved digesting cell walls of algal ancestors of land plants.</title>
        <authorList>
            <person name="Chang Y."/>
            <person name="Wang S."/>
            <person name="Sekimoto S."/>
            <person name="Aerts A.L."/>
            <person name="Choi C."/>
            <person name="Clum A."/>
            <person name="LaButti K.M."/>
            <person name="Lindquist E.A."/>
            <person name="Yee Ngan C."/>
            <person name="Ohm R.A."/>
            <person name="Salamov A.A."/>
            <person name="Grigoriev I.V."/>
            <person name="Spatafora J.W."/>
            <person name="Berbee M.L."/>
        </authorList>
    </citation>
    <scope>NUCLEOTIDE SEQUENCE [LARGE SCALE GENOMIC DNA]</scope>
    <source>
        <strain evidence="3 4">JEL478</strain>
    </source>
</reference>
<dbReference type="Proteomes" id="UP000070544">
    <property type="component" value="Unassembled WGS sequence"/>
</dbReference>
<proteinExistence type="predicted"/>
<dbReference type="GO" id="GO:0008654">
    <property type="term" value="P:phospholipid biosynthetic process"/>
    <property type="evidence" value="ECO:0007669"/>
    <property type="project" value="InterPro"/>
</dbReference>
<gene>
    <name evidence="3" type="ORF">M427DRAFT_43030</name>
</gene>
<keyword evidence="2" id="KW-0456">Lyase</keyword>
<accession>A0A139AKK4</accession>
<dbReference type="PANTHER" id="PTHR10067:SF11">
    <property type="entry name" value="PHOSPHATIDYLSERINE DECARBOXYLASE"/>
    <property type="match status" value="1"/>
</dbReference>
<dbReference type="InterPro" id="IPR003817">
    <property type="entry name" value="PS_Dcarbxylase"/>
</dbReference>
<keyword evidence="1" id="KW-0210">Decarboxylase</keyword>
<evidence type="ECO:0000313" key="4">
    <source>
        <dbReference type="Proteomes" id="UP000070544"/>
    </source>
</evidence>
<sequence>MAFKTTESFNDVLGFFQSVFAWIVSGYNNIRRRETGPWGVKRKFFTREIKPGKREIAAENDPTVAIVAADSRFVVFHKCRGGEEVLTLAFFFSPFRIKGRNFSIETLVDDRAIAQDFVNGEVVSFRLSPEDYHRCHSPVNGTMSFLKHVGNEFGKVLFVANHRTTFAAPGIIDGIVPERRLQYSG</sequence>
<dbReference type="STRING" id="1344416.A0A139AKK4"/>